<feature type="region of interest" description="Disordered" evidence="1">
    <location>
        <begin position="51"/>
        <end position="73"/>
    </location>
</feature>
<reference evidence="2" key="1">
    <citation type="submission" date="2023-03" db="EMBL/GenBank/DDBJ databases">
        <title>Massive genome expansion in bonnet fungi (Mycena s.s.) driven by repeated elements and novel gene families across ecological guilds.</title>
        <authorList>
            <consortium name="Lawrence Berkeley National Laboratory"/>
            <person name="Harder C.B."/>
            <person name="Miyauchi S."/>
            <person name="Viragh M."/>
            <person name="Kuo A."/>
            <person name="Thoen E."/>
            <person name="Andreopoulos B."/>
            <person name="Lu D."/>
            <person name="Skrede I."/>
            <person name="Drula E."/>
            <person name="Henrissat B."/>
            <person name="Morin E."/>
            <person name="Kohler A."/>
            <person name="Barry K."/>
            <person name="LaButti K."/>
            <person name="Morin E."/>
            <person name="Salamov A."/>
            <person name="Lipzen A."/>
            <person name="Mereny Z."/>
            <person name="Hegedus B."/>
            <person name="Baldrian P."/>
            <person name="Stursova M."/>
            <person name="Weitz H."/>
            <person name="Taylor A."/>
            <person name="Grigoriev I.V."/>
            <person name="Nagy L.G."/>
            <person name="Martin F."/>
            <person name="Kauserud H."/>
        </authorList>
    </citation>
    <scope>NUCLEOTIDE SEQUENCE</scope>
    <source>
        <strain evidence="2">CBHHK188m</strain>
    </source>
</reference>
<dbReference type="Proteomes" id="UP001215280">
    <property type="component" value="Unassembled WGS sequence"/>
</dbReference>
<organism evidence="2 3">
    <name type="scientific">Mycena maculata</name>
    <dbReference type="NCBI Taxonomy" id="230809"/>
    <lineage>
        <taxon>Eukaryota</taxon>
        <taxon>Fungi</taxon>
        <taxon>Dikarya</taxon>
        <taxon>Basidiomycota</taxon>
        <taxon>Agaricomycotina</taxon>
        <taxon>Agaricomycetes</taxon>
        <taxon>Agaricomycetidae</taxon>
        <taxon>Agaricales</taxon>
        <taxon>Marasmiineae</taxon>
        <taxon>Mycenaceae</taxon>
        <taxon>Mycena</taxon>
    </lineage>
</organism>
<comment type="caution">
    <text evidence="2">The sequence shown here is derived from an EMBL/GenBank/DDBJ whole genome shotgun (WGS) entry which is preliminary data.</text>
</comment>
<protein>
    <submittedName>
        <fullName evidence="2">Uncharacterized protein</fullName>
    </submittedName>
</protein>
<sequence>MVIVMKSQFVTPVTPSLQNTATLAQEKKLKRQKVFYMMQWSPHNLPEAQVEKGAQNTDVSPIDDEHTKGSRIENGVKTLQRRERKSKYVPIVQIRPIGQNSIPGRMRVFASEGTINEYDFFAAEEWVNRQHKGFGKSPPLRGTVSSFAGNGRI</sequence>
<dbReference type="AlphaFoldDB" id="A0AAD7NQT8"/>
<proteinExistence type="predicted"/>
<keyword evidence="3" id="KW-1185">Reference proteome</keyword>
<evidence type="ECO:0000313" key="3">
    <source>
        <dbReference type="Proteomes" id="UP001215280"/>
    </source>
</evidence>
<evidence type="ECO:0000313" key="2">
    <source>
        <dbReference type="EMBL" id="KAJ7771273.1"/>
    </source>
</evidence>
<gene>
    <name evidence="2" type="ORF">DFH07DRAFT_768247</name>
</gene>
<dbReference type="EMBL" id="JARJLG010000021">
    <property type="protein sequence ID" value="KAJ7771273.1"/>
    <property type="molecule type" value="Genomic_DNA"/>
</dbReference>
<name>A0AAD7NQT8_9AGAR</name>
<accession>A0AAD7NQT8</accession>
<evidence type="ECO:0000256" key="1">
    <source>
        <dbReference type="SAM" id="MobiDB-lite"/>
    </source>
</evidence>